<evidence type="ECO:0000259" key="2">
    <source>
        <dbReference type="Pfam" id="PF13966"/>
    </source>
</evidence>
<organism evidence="3 4">
    <name type="scientific">Cannabis sativa</name>
    <name type="common">Hemp</name>
    <name type="synonym">Marijuana</name>
    <dbReference type="NCBI Taxonomy" id="3483"/>
    <lineage>
        <taxon>Eukaryota</taxon>
        <taxon>Viridiplantae</taxon>
        <taxon>Streptophyta</taxon>
        <taxon>Embryophyta</taxon>
        <taxon>Tracheophyta</taxon>
        <taxon>Spermatophyta</taxon>
        <taxon>Magnoliopsida</taxon>
        <taxon>eudicotyledons</taxon>
        <taxon>Gunneridae</taxon>
        <taxon>Pentapetalae</taxon>
        <taxon>rosids</taxon>
        <taxon>fabids</taxon>
        <taxon>Rosales</taxon>
        <taxon>Cannabaceae</taxon>
        <taxon>Cannabis</taxon>
    </lineage>
</organism>
<dbReference type="InterPro" id="IPR026960">
    <property type="entry name" value="RVT-Znf"/>
</dbReference>
<protein>
    <recommendedName>
        <fullName evidence="2">Reverse transcriptase zinc-binding domain-containing protein</fullName>
    </recommendedName>
</protein>
<dbReference type="Pfam" id="PF13966">
    <property type="entry name" value="zf-RVT"/>
    <property type="match status" value="1"/>
</dbReference>
<evidence type="ECO:0000256" key="1">
    <source>
        <dbReference type="SAM" id="MobiDB-lite"/>
    </source>
</evidence>
<proteinExistence type="predicted"/>
<evidence type="ECO:0000313" key="3">
    <source>
        <dbReference type="EMBL" id="KAF4395705.1"/>
    </source>
</evidence>
<feature type="region of interest" description="Disordered" evidence="1">
    <location>
        <begin position="98"/>
        <end position="119"/>
    </location>
</feature>
<dbReference type="AlphaFoldDB" id="A0A7J6HKY4"/>
<name>A0A7J6HKY4_CANSA</name>
<gene>
    <name evidence="3" type="ORF">G4B88_013479</name>
</gene>
<accession>A0A7J6HKY4</accession>
<feature type="domain" description="Reverse transcriptase zinc-binding" evidence="2">
    <location>
        <begin position="27"/>
        <end position="70"/>
    </location>
</feature>
<reference evidence="3 4" key="1">
    <citation type="journal article" date="2020" name="bioRxiv">
        <title>Sequence and annotation of 42 cannabis genomes reveals extensive copy number variation in cannabinoid synthesis and pathogen resistance genes.</title>
        <authorList>
            <person name="Mckernan K.J."/>
            <person name="Helbert Y."/>
            <person name="Kane L.T."/>
            <person name="Ebling H."/>
            <person name="Zhang L."/>
            <person name="Liu B."/>
            <person name="Eaton Z."/>
            <person name="Mclaughlin S."/>
            <person name="Kingan S."/>
            <person name="Baybayan P."/>
            <person name="Concepcion G."/>
            <person name="Jordan M."/>
            <person name="Riva A."/>
            <person name="Barbazuk W."/>
            <person name="Harkins T."/>
        </authorList>
    </citation>
    <scope>NUCLEOTIDE SEQUENCE [LARGE SCALE GENOMIC DNA]</scope>
    <source>
        <strain evidence="4">cv. Jamaican Lion 4</strain>
        <tissue evidence="3">Leaf</tissue>
    </source>
</reference>
<keyword evidence="4" id="KW-1185">Reference proteome</keyword>
<dbReference type="EMBL" id="JAATIQ010000039">
    <property type="protein sequence ID" value="KAF4395705.1"/>
    <property type="molecule type" value="Genomic_DNA"/>
</dbReference>
<dbReference type="Proteomes" id="UP000583929">
    <property type="component" value="Unassembled WGS sequence"/>
</dbReference>
<evidence type="ECO:0000313" key="4">
    <source>
        <dbReference type="Proteomes" id="UP000583929"/>
    </source>
</evidence>
<sequence>MENLVLQDSIINSRLCWLGLRQTCDSKTQLLTRDKLNRIMPIKDIKCPVCELKDESHDHVMFDCLFSKQLGQVTWPTSITDLCNMCFLARHDLQNRTTPGHHSHEIGPPLQPNKEIEKNPLDKEQHKAYYYYRFLRT</sequence>
<comment type="caution">
    <text evidence="3">The sequence shown here is derived from an EMBL/GenBank/DDBJ whole genome shotgun (WGS) entry which is preliminary data.</text>
</comment>